<feature type="transmembrane region" description="Helical" evidence="8">
    <location>
        <begin position="309"/>
        <end position="330"/>
    </location>
</feature>
<feature type="transmembrane region" description="Helical" evidence="8">
    <location>
        <begin position="145"/>
        <end position="166"/>
    </location>
</feature>
<dbReference type="InterPro" id="IPR037294">
    <property type="entry name" value="ABC_BtuC-like"/>
</dbReference>
<evidence type="ECO:0000313" key="10">
    <source>
        <dbReference type="Proteomes" id="UP000626026"/>
    </source>
</evidence>
<evidence type="ECO:0000256" key="8">
    <source>
        <dbReference type="SAM" id="Phobius"/>
    </source>
</evidence>
<evidence type="ECO:0000256" key="4">
    <source>
        <dbReference type="ARBA" id="ARBA00022475"/>
    </source>
</evidence>
<comment type="caution">
    <text evidence="9">The sequence shown here is derived from an EMBL/GenBank/DDBJ whole genome shotgun (WGS) entry which is preliminary data.</text>
</comment>
<feature type="transmembrane region" description="Helical" evidence="8">
    <location>
        <begin position="172"/>
        <end position="199"/>
    </location>
</feature>
<dbReference type="SUPFAM" id="SSF81345">
    <property type="entry name" value="ABC transporter involved in vitamin B12 uptake, BtuC"/>
    <property type="match status" value="1"/>
</dbReference>
<dbReference type="Proteomes" id="UP000626026">
    <property type="component" value="Unassembled WGS sequence"/>
</dbReference>
<dbReference type="Pfam" id="PF01032">
    <property type="entry name" value="FecCD"/>
    <property type="match status" value="1"/>
</dbReference>
<keyword evidence="3" id="KW-0813">Transport</keyword>
<sequence>MSASATGIGLRLADKRRRERRWLLGGAGILACIVALAGFGIGALAIPPATVLHILAAQLGLADAAGIDPLHRQVFLAIRAPRVLLGFGVGASLALAGAAMQGVFRNPLADPGLIGVSAGAALAAACIIVIGPPAIIGASSVLRPWMLPLSAFGGGLLATAAVYLLARHEGRVVTSVMLLAGVALNALVGAAIGWLTFVATDEQLRSLTFWTLGSVGGANWASVLPTLILALLAAIGLLRLAPALNLLALGEAEARSLGSDPARTARLVACFAAVAVAAAVASAGMVGFVGLVAPHLVRLLVGPDHRVVLPGAALAGGTLLVLADIVARTVVVPAELPLGVVTALVGVPFFFWLLLRSKRTGQSE</sequence>
<keyword evidence="5 8" id="KW-0812">Transmembrane</keyword>
<feature type="transmembrane region" description="Helical" evidence="8">
    <location>
        <begin position="336"/>
        <end position="355"/>
    </location>
</feature>
<dbReference type="PANTHER" id="PTHR30472:SF25">
    <property type="entry name" value="ABC TRANSPORTER PERMEASE PROTEIN MJ0876-RELATED"/>
    <property type="match status" value="1"/>
</dbReference>
<keyword evidence="10" id="KW-1185">Reference proteome</keyword>
<keyword evidence="4" id="KW-1003">Cell membrane</keyword>
<evidence type="ECO:0000256" key="1">
    <source>
        <dbReference type="ARBA" id="ARBA00004651"/>
    </source>
</evidence>
<evidence type="ECO:0000256" key="3">
    <source>
        <dbReference type="ARBA" id="ARBA00022448"/>
    </source>
</evidence>
<evidence type="ECO:0000313" key="9">
    <source>
        <dbReference type="EMBL" id="MBC9209684.1"/>
    </source>
</evidence>
<proteinExistence type="inferred from homology"/>
<dbReference type="RefSeq" id="WP_187786810.1">
    <property type="nucleotide sequence ID" value="NZ_JACTVA010000066.1"/>
</dbReference>
<comment type="similarity">
    <text evidence="2">Belongs to the binding-protein-dependent transport system permease family. FecCD subfamily.</text>
</comment>
<keyword evidence="7 8" id="KW-0472">Membrane</keyword>
<evidence type="ECO:0000256" key="6">
    <source>
        <dbReference type="ARBA" id="ARBA00022989"/>
    </source>
</evidence>
<dbReference type="CDD" id="cd06550">
    <property type="entry name" value="TM_ABC_iron-siderophores_like"/>
    <property type="match status" value="1"/>
</dbReference>
<dbReference type="Gene3D" id="1.10.3470.10">
    <property type="entry name" value="ABC transporter involved in vitamin B12 uptake, BtuC"/>
    <property type="match status" value="1"/>
</dbReference>
<dbReference type="InterPro" id="IPR000522">
    <property type="entry name" value="ABC_transptr_permease_BtuC"/>
</dbReference>
<reference evidence="9 10" key="1">
    <citation type="journal article" date="2013" name="Int. J. Syst. Evol. Microbiol.">
        <title>Roseomonas aerophila sp. nov., isolated from air.</title>
        <authorList>
            <person name="Kim S.J."/>
            <person name="Weon H.Y."/>
            <person name="Ahn J.H."/>
            <person name="Hong S.B."/>
            <person name="Seok S.J."/>
            <person name="Whang K.S."/>
            <person name="Kwon S.W."/>
        </authorList>
    </citation>
    <scope>NUCLEOTIDE SEQUENCE [LARGE SCALE GENOMIC DNA]</scope>
    <source>
        <strain evidence="9 10">NBRC 108923</strain>
    </source>
</reference>
<accession>A0ABR7RSS6</accession>
<evidence type="ECO:0000256" key="7">
    <source>
        <dbReference type="ARBA" id="ARBA00023136"/>
    </source>
</evidence>
<feature type="transmembrane region" description="Helical" evidence="8">
    <location>
        <begin position="264"/>
        <end position="297"/>
    </location>
</feature>
<feature type="transmembrane region" description="Helical" evidence="8">
    <location>
        <begin position="83"/>
        <end position="104"/>
    </location>
</feature>
<feature type="transmembrane region" description="Helical" evidence="8">
    <location>
        <begin position="21"/>
        <end position="46"/>
    </location>
</feature>
<organism evidence="9 10">
    <name type="scientific">Teichococcus aerophilus</name>
    <dbReference type="NCBI Taxonomy" id="1224513"/>
    <lineage>
        <taxon>Bacteria</taxon>
        <taxon>Pseudomonadati</taxon>
        <taxon>Pseudomonadota</taxon>
        <taxon>Alphaproteobacteria</taxon>
        <taxon>Acetobacterales</taxon>
        <taxon>Roseomonadaceae</taxon>
        <taxon>Roseomonas</taxon>
    </lineage>
</organism>
<comment type="subcellular location">
    <subcellularLocation>
        <location evidence="1">Cell membrane</location>
        <topology evidence="1">Multi-pass membrane protein</topology>
    </subcellularLocation>
</comment>
<keyword evidence="6 8" id="KW-1133">Transmembrane helix</keyword>
<name>A0ABR7RSS6_9PROT</name>
<feature type="transmembrane region" description="Helical" evidence="8">
    <location>
        <begin position="220"/>
        <end position="244"/>
    </location>
</feature>
<dbReference type="EMBL" id="JACTVA010000066">
    <property type="protein sequence ID" value="MBC9209684.1"/>
    <property type="molecule type" value="Genomic_DNA"/>
</dbReference>
<evidence type="ECO:0000256" key="5">
    <source>
        <dbReference type="ARBA" id="ARBA00022692"/>
    </source>
</evidence>
<protein>
    <submittedName>
        <fullName evidence="9">Iron ABC transporter permease</fullName>
    </submittedName>
</protein>
<feature type="transmembrane region" description="Helical" evidence="8">
    <location>
        <begin position="116"/>
        <end position="138"/>
    </location>
</feature>
<gene>
    <name evidence="9" type="ORF">IBL26_22790</name>
</gene>
<dbReference type="PANTHER" id="PTHR30472">
    <property type="entry name" value="FERRIC ENTEROBACTIN TRANSPORT SYSTEM PERMEASE PROTEIN"/>
    <property type="match status" value="1"/>
</dbReference>
<evidence type="ECO:0000256" key="2">
    <source>
        <dbReference type="ARBA" id="ARBA00007935"/>
    </source>
</evidence>